<feature type="domain" description="DUF7974" evidence="2">
    <location>
        <begin position="42"/>
        <end position="176"/>
    </location>
</feature>
<accession>M0A7Y2</accession>
<dbReference type="Proteomes" id="UP000011519">
    <property type="component" value="Unassembled WGS sequence"/>
</dbReference>
<evidence type="ECO:0000313" key="4">
    <source>
        <dbReference type="Proteomes" id="UP000011519"/>
    </source>
</evidence>
<dbReference type="PATRIC" id="fig|1227493.4.peg.550"/>
<gene>
    <name evidence="3" type="ORF">C483_02920</name>
</gene>
<dbReference type="Pfam" id="PF25929">
    <property type="entry name" value="DUF7974"/>
    <property type="match status" value="1"/>
</dbReference>
<name>M0A7Y2_9EURY</name>
<evidence type="ECO:0000313" key="3">
    <source>
        <dbReference type="EMBL" id="ELY94649.1"/>
    </source>
</evidence>
<evidence type="ECO:0000259" key="2">
    <source>
        <dbReference type="Pfam" id="PF25929"/>
    </source>
</evidence>
<proteinExistence type="predicted"/>
<evidence type="ECO:0000256" key="1">
    <source>
        <dbReference type="SAM" id="MobiDB-lite"/>
    </source>
</evidence>
<sequence>MRRIYESDAIERDEKPFTPHERESSTTVQSFRSINSSALSNLFVPKGLRQRAISVDVVTPQSTFSEDEPIPFTVIMHNSLPVPVTLSTESPLLWTWDIDGVTEATHVARYDPPDESGAFAFQRGERKRFRKVWRQLFKVSDHEWEAAETGEHTISVQINVPNAEEKGLTAETTVQISPDE</sequence>
<dbReference type="AlphaFoldDB" id="M0A7Y2"/>
<feature type="compositionally biased region" description="Basic and acidic residues" evidence="1">
    <location>
        <begin position="1"/>
        <end position="24"/>
    </location>
</feature>
<dbReference type="InterPro" id="IPR058280">
    <property type="entry name" value="DUF7974"/>
</dbReference>
<dbReference type="EMBL" id="AOIM01000010">
    <property type="protein sequence ID" value="ELY94649.1"/>
    <property type="molecule type" value="Genomic_DNA"/>
</dbReference>
<feature type="region of interest" description="Disordered" evidence="1">
    <location>
        <begin position="1"/>
        <end position="29"/>
    </location>
</feature>
<reference evidence="3 4" key="1">
    <citation type="journal article" date="2014" name="PLoS Genet.">
        <title>Phylogenetically driven sequencing of extremely halophilic archaea reveals strategies for static and dynamic osmo-response.</title>
        <authorList>
            <person name="Becker E.A."/>
            <person name="Seitzer P.M."/>
            <person name="Tritt A."/>
            <person name="Larsen D."/>
            <person name="Krusor M."/>
            <person name="Yao A.I."/>
            <person name="Wu D."/>
            <person name="Madern D."/>
            <person name="Eisen J.A."/>
            <person name="Darling A.E."/>
            <person name="Facciotti M.T."/>
        </authorList>
    </citation>
    <scope>NUCLEOTIDE SEQUENCE [LARGE SCALE GENOMIC DNA]</scope>
    <source>
        <strain evidence="3 4">JCM 10989</strain>
    </source>
</reference>
<dbReference type="RefSeq" id="WP_006651839.1">
    <property type="nucleotide sequence ID" value="NZ_AOIM01000010.1"/>
</dbReference>
<dbReference type="OrthoDB" id="196304at2157"/>
<protein>
    <recommendedName>
        <fullName evidence="2">DUF7974 domain-containing protein</fullName>
    </recommendedName>
</protein>
<organism evidence="3 4">
    <name type="scientific">Natrialba hulunbeirensis JCM 10989</name>
    <dbReference type="NCBI Taxonomy" id="1227493"/>
    <lineage>
        <taxon>Archaea</taxon>
        <taxon>Methanobacteriati</taxon>
        <taxon>Methanobacteriota</taxon>
        <taxon>Stenosarchaea group</taxon>
        <taxon>Halobacteria</taxon>
        <taxon>Halobacteriales</taxon>
        <taxon>Natrialbaceae</taxon>
        <taxon>Natrialba</taxon>
    </lineage>
</organism>
<comment type="caution">
    <text evidence="3">The sequence shown here is derived from an EMBL/GenBank/DDBJ whole genome shotgun (WGS) entry which is preliminary data.</text>
</comment>
<keyword evidence="4" id="KW-1185">Reference proteome</keyword>